<feature type="region of interest" description="Disordered" evidence="1">
    <location>
        <begin position="352"/>
        <end position="393"/>
    </location>
</feature>
<accession>A0A423TMZ8</accession>
<keyword evidence="2" id="KW-1133">Transmembrane helix</keyword>
<keyword evidence="2" id="KW-0472">Membrane</keyword>
<feature type="transmembrane region" description="Helical" evidence="2">
    <location>
        <begin position="20"/>
        <end position="37"/>
    </location>
</feature>
<evidence type="ECO:0000256" key="1">
    <source>
        <dbReference type="SAM" id="MobiDB-lite"/>
    </source>
</evidence>
<dbReference type="EMBL" id="QCYY01001464">
    <property type="protein sequence ID" value="ROT77841.1"/>
    <property type="molecule type" value="Genomic_DNA"/>
</dbReference>
<organism evidence="3 4">
    <name type="scientific">Penaeus vannamei</name>
    <name type="common">Whiteleg shrimp</name>
    <name type="synonym">Litopenaeus vannamei</name>
    <dbReference type="NCBI Taxonomy" id="6689"/>
    <lineage>
        <taxon>Eukaryota</taxon>
        <taxon>Metazoa</taxon>
        <taxon>Ecdysozoa</taxon>
        <taxon>Arthropoda</taxon>
        <taxon>Crustacea</taxon>
        <taxon>Multicrustacea</taxon>
        <taxon>Malacostraca</taxon>
        <taxon>Eumalacostraca</taxon>
        <taxon>Eucarida</taxon>
        <taxon>Decapoda</taxon>
        <taxon>Dendrobranchiata</taxon>
        <taxon>Penaeoidea</taxon>
        <taxon>Penaeidae</taxon>
        <taxon>Penaeus</taxon>
    </lineage>
</organism>
<feature type="non-terminal residue" evidence="3">
    <location>
        <position position="408"/>
    </location>
</feature>
<feature type="transmembrane region" description="Helical" evidence="2">
    <location>
        <begin position="49"/>
        <end position="68"/>
    </location>
</feature>
<name>A0A423TMZ8_PENVA</name>
<reference evidence="3 4" key="1">
    <citation type="submission" date="2018-04" db="EMBL/GenBank/DDBJ databases">
        <authorList>
            <person name="Zhang X."/>
            <person name="Yuan J."/>
            <person name="Li F."/>
            <person name="Xiang J."/>
        </authorList>
    </citation>
    <scope>NUCLEOTIDE SEQUENCE [LARGE SCALE GENOMIC DNA]</scope>
    <source>
        <tissue evidence="3">Muscle</tissue>
    </source>
</reference>
<keyword evidence="2" id="KW-0812">Transmembrane</keyword>
<feature type="compositionally biased region" description="Low complexity" evidence="1">
    <location>
        <begin position="366"/>
        <end position="379"/>
    </location>
</feature>
<dbReference type="AlphaFoldDB" id="A0A423TMZ8"/>
<keyword evidence="4" id="KW-1185">Reference proteome</keyword>
<proteinExistence type="predicted"/>
<evidence type="ECO:0000256" key="2">
    <source>
        <dbReference type="SAM" id="Phobius"/>
    </source>
</evidence>
<reference evidence="3 4" key="2">
    <citation type="submission" date="2019-01" db="EMBL/GenBank/DDBJ databases">
        <title>The decoding of complex shrimp genome reveals the adaptation for benthos swimmer, frequently molting mechanism and breeding impact on genome.</title>
        <authorList>
            <person name="Sun Y."/>
            <person name="Gao Y."/>
            <person name="Yu Y."/>
        </authorList>
    </citation>
    <scope>NUCLEOTIDE SEQUENCE [LARGE SCALE GENOMIC DNA]</scope>
    <source>
        <tissue evidence="3">Muscle</tissue>
    </source>
</reference>
<protein>
    <submittedName>
        <fullName evidence="3">Uncharacterized protein</fullName>
    </submittedName>
</protein>
<sequence length="408" mass="44169">MPHFFFLSVTPSPFVPPSYGFYLYSTFCLRCLFLLYPSSRIAPPPPPSVPLLVRLLALGLYIFLPYPFFLPLPFIFALFRLLLLYPHTSTLPLFLDLALPPLLNFPSSSLPLLSVYSSPTCYLPSPLSSLHFFSPPVPPRRPTLSPYLPPPLLTALPSPPTPPSPSPSPPPTPAHPTFQHRIPFLPFLSLHNPPPLLSSLSRLGPLLLSLPFPHLPPSSSFLPPPPVPPLFLFHHTVHPLPLISSSPTCPSPLTLPFPTTPSSCLPSLPHLFLPLSPLPSPTCPLPLVSLPYPTYPSSFSLPSHTYPLLLAPSLPTPAPPPLIPPHPPPAPPPLPSLPPPYPLLPLKLPSHLPSSTPSLPAPPAPSLHSTSPTTHCSPLRRQTADGHWGVSDTPLGHPSFLLGTFLRP</sequence>
<evidence type="ECO:0000313" key="4">
    <source>
        <dbReference type="Proteomes" id="UP000283509"/>
    </source>
</evidence>
<dbReference type="Proteomes" id="UP000283509">
    <property type="component" value="Unassembled WGS sequence"/>
</dbReference>
<comment type="caution">
    <text evidence="3">The sequence shown here is derived from an EMBL/GenBank/DDBJ whole genome shotgun (WGS) entry which is preliminary data.</text>
</comment>
<gene>
    <name evidence="3" type="ORF">C7M84_003439</name>
</gene>
<evidence type="ECO:0000313" key="3">
    <source>
        <dbReference type="EMBL" id="ROT77841.1"/>
    </source>
</evidence>